<sequence>MPQAIGVWGLGSCGISNLHPALGLTKIETEITMSSKSQKQVGSEIGPAFTQQPSESARGTSRQRRKQPSVASPVLHHSIYNSSAEDHHAAAARKR</sequence>
<evidence type="ECO:0000313" key="2">
    <source>
        <dbReference type="EMBL" id="GBN03198.1"/>
    </source>
</evidence>
<feature type="region of interest" description="Disordered" evidence="1">
    <location>
        <begin position="34"/>
        <end position="95"/>
    </location>
</feature>
<reference evidence="2 3" key="1">
    <citation type="journal article" date="2019" name="Sci. Rep.">
        <title>Orb-weaving spider Araneus ventricosus genome elucidates the spidroin gene catalogue.</title>
        <authorList>
            <person name="Kono N."/>
            <person name="Nakamura H."/>
            <person name="Ohtoshi R."/>
            <person name="Moran D.A.P."/>
            <person name="Shinohara A."/>
            <person name="Yoshida Y."/>
            <person name="Fujiwara M."/>
            <person name="Mori M."/>
            <person name="Tomita M."/>
            <person name="Arakawa K."/>
        </authorList>
    </citation>
    <scope>NUCLEOTIDE SEQUENCE [LARGE SCALE GENOMIC DNA]</scope>
</reference>
<evidence type="ECO:0000256" key="1">
    <source>
        <dbReference type="SAM" id="MobiDB-lite"/>
    </source>
</evidence>
<accession>A0A4Y2KLI3</accession>
<feature type="compositionally biased region" description="Polar residues" evidence="1">
    <location>
        <begin position="49"/>
        <end position="60"/>
    </location>
</feature>
<protein>
    <submittedName>
        <fullName evidence="2">Uncharacterized protein</fullName>
    </submittedName>
</protein>
<dbReference type="Proteomes" id="UP000499080">
    <property type="component" value="Unassembled WGS sequence"/>
</dbReference>
<proteinExistence type="predicted"/>
<organism evidence="2 3">
    <name type="scientific">Araneus ventricosus</name>
    <name type="common">Orbweaver spider</name>
    <name type="synonym">Epeira ventricosa</name>
    <dbReference type="NCBI Taxonomy" id="182803"/>
    <lineage>
        <taxon>Eukaryota</taxon>
        <taxon>Metazoa</taxon>
        <taxon>Ecdysozoa</taxon>
        <taxon>Arthropoda</taxon>
        <taxon>Chelicerata</taxon>
        <taxon>Arachnida</taxon>
        <taxon>Araneae</taxon>
        <taxon>Araneomorphae</taxon>
        <taxon>Entelegynae</taxon>
        <taxon>Araneoidea</taxon>
        <taxon>Araneidae</taxon>
        <taxon>Araneus</taxon>
    </lineage>
</organism>
<comment type="caution">
    <text evidence="2">The sequence shown here is derived from an EMBL/GenBank/DDBJ whole genome shotgun (WGS) entry which is preliminary data.</text>
</comment>
<name>A0A4Y2KLI3_ARAVE</name>
<keyword evidence="3" id="KW-1185">Reference proteome</keyword>
<evidence type="ECO:0000313" key="3">
    <source>
        <dbReference type="Proteomes" id="UP000499080"/>
    </source>
</evidence>
<gene>
    <name evidence="2" type="ORF">AVEN_136524_1</name>
</gene>
<dbReference type="AlphaFoldDB" id="A0A4Y2KLI3"/>
<dbReference type="EMBL" id="BGPR01004774">
    <property type="protein sequence ID" value="GBN03198.1"/>
    <property type="molecule type" value="Genomic_DNA"/>
</dbReference>